<dbReference type="GO" id="GO:0046872">
    <property type="term" value="F:metal ion binding"/>
    <property type="evidence" value="ECO:0007669"/>
    <property type="project" value="UniProtKB-KW"/>
</dbReference>
<dbReference type="NCBIfam" id="TIGR00653">
    <property type="entry name" value="GlnA"/>
    <property type="match status" value="1"/>
</dbReference>
<dbReference type="PROSITE" id="PS00180">
    <property type="entry name" value="GLNA_1"/>
    <property type="match status" value="1"/>
</dbReference>
<feature type="binding site" evidence="12">
    <location>
        <position position="363"/>
    </location>
    <ligand>
        <name>L-glutamate</name>
        <dbReference type="ChEBI" id="CHEBI:29985"/>
    </ligand>
</feature>
<dbReference type="GO" id="GO:0005524">
    <property type="term" value="F:ATP binding"/>
    <property type="evidence" value="ECO:0007669"/>
    <property type="project" value="UniProtKB-KW"/>
</dbReference>
<comment type="cofactor">
    <cofactor evidence="14">
        <name>Mg(2+)</name>
        <dbReference type="ChEBI" id="CHEBI:18420"/>
    </cofactor>
    <text evidence="14">Binds 2 Mg(2+) ions per subunit.</text>
</comment>
<dbReference type="PANTHER" id="PTHR43407:SF1">
    <property type="entry name" value="LENGSIN"/>
    <property type="match status" value="1"/>
</dbReference>
<dbReference type="PROSITE" id="PS51987">
    <property type="entry name" value="GS_CATALYTIC"/>
    <property type="match status" value="1"/>
</dbReference>
<dbReference type="PANTHER" id="PTHR43407">
    <property type="entry name" value="GLUTAMINE SYNTHETASE"/>
    <property type="match status" value="1"/>
</dbReference>
<evidence type="ECO:0000256" key="3">
    <source>
        <dbReference type="ARBA" id="ARBA00011354"/>
    </source>
</evidence>
<feature type="domain" description="GS catalytic" evidence="21">
    <location>
        <begin position="147"/>
        <end position="512"/>
    </location>
</feature>
<dbReference type="InterPro" id="IPR014746">
    <property type="entry name" value="Gln_synth/guanido_kin_cat_dom"/>
</dbReference>
<evidence type="ECO:0000256" key="4">
    <source>
        <dbReference type="ARBA" id="ARBA00021364"/>
    </source>
</evidence>
<evidence type="ECO:0000313" key="23">
    <source>
        <dbReference type="Proteomes" id="UP000316426"/>
    </source>
</evidence>
<dbReference type="EC" id="6.3.1.2" evidence="19"/>
<dbReference type="GO" id="GO:0019740">
    <property type="term" value="P:nitrogen utilization"/>
    <property type="evidence" value="ECO:0007669"/>
    <property type="project" value="TreeGrafter"/>
</dbReference>
<feature type="binding site" evidence="14">
    <location>
        <position position="400"/>
    </location>
    <ligand>
        <name>Mg(2+)</name>
        <dbReference type="ChEBI" id="CHEBI:18420"/>
        <label>1</label>
    </ligand>
</feature>
<gene>
    <name evidence="22" type="primary">glnA_2</name>
    <name evidence="22" type="ORF">Spa11_39630</name>
</gene>
<keyword evidence="8 14" id="KW-0479">Metal-binding</keyword>
<evidence type="ECO:0000259" key="21">
    <source>
        <dbReference type="PROSITE" id="PS51987"/>
    </source>
</evidence>
<feature type="domain" description="GS beta-grasp" evidence="20">
    <location>
        <begin position="55"/>
        <end position="139"/>
    </location>
</feature>
<keyword evidence="10 13" id="KW-0067">ATP-binding</keyword>
<reference evidence="22 23" key="1">
    <citation type="submission" date="2019-02" db="EMBL/GenBank/DDBJ databases">
        <title>Deep-cultivation of Planctomycetes and their phenomic and genomic characterization uncovers novel biology.</title>
        <authorList>
            <person name="Wiegand S."/>
            <person name="Jogler M."/>
            <person name="Boedeker C."/>
            <person name="Pinto D."/>
            <person name="Vollmers J."/>
            <person name="Rivas-Marin E."/>
            <person name="Kohn T."/>
            <person name="Peeters S.H."/>
            <person name="Heuer A."/>
            <person name="Rast P."/>
            <person name="Oberbeckmann S."/>
            <person name="Bunk B."/>
            <person name="Jeske O."/>
            <person name="Meyerdierks A."/>
            <person name="Storesund J.E."/>
            <person name="Kallscheuer N."/>
            <person name="Luecker S."/>
            <person name="Lage O.M."/>
            <person name="Pohl T."/>
            <person name="Merkel B.J."/>
            <person name="Hornburger P."/>
            <person name="Mueller R.-W."/>
            <person name="Bruemmer F."/>
            <person name="Labrenz M."/>
            <person name="Spormann A.M."/>
            <person name="Op den Camp H."/>
            <person name="Overmann J."/>
            <person name="Amann R."/>
            <person name="Jetten M.S.M."/>
            <person name="Mascher T."/>
            <person name="Medema M.H."/>
            <person name="Devos D.P."/>
            <person name="Kaster A.-K."/>
            <person name="Ovreas L."/>
            <person name="Rohde M."/>
            <person name="Galperin M.Y."/>
            <person name="Jogler C."/>
        </authorList>
    </citation>
    <scope>NUCLEOTIDE SEQUENCE [LARGE SCALE GENOMIC DNA]</scope>
    <source>
        <strain evidence="22 23">Spa11</strain>
    </source>
</reference>
<feature type="binding site" evidence="14">
    <location>
        <position position="254"/>
    </location>
    <ligand>
        <name>Mg(2+)</name>
        <dbReference type="ChEBI" id="CHEBI:18420"/>
        <label>1</label>
    </ligand>
</feature>
<name>A0A518KD76_9BACT</name>
<comment type="subcellular location">
    <subcellularLocation>
        <location evidence="1 18">Cytoplasm</location>
    </subcellularLocation>
</comment>
<keyword evidence="5 18" id="KW-0963">Cytoplasm</keyword>
<dbReference type="Gene3D" id="3.10.20.70">
    <property type="entry name" value="Glutamine synthetase, N-terminal domain"/>
    <property type="match status" value="1"/>
</dbReference>
<dbReference type="SMART" id="SM01230">
    <property type="entry name" value="Gln-synt_C"/>
    <property type="match status" value="1"/>
</dbReference>
<evidence type="ECO:0000256" key="11">
    <source>
        <dbReference type="ARBA" id="ARBA00022842"/>
    </source>
</evidence>
<evidence type="ECO:0000256" key="5">
    <source>
        <dbReference type="ARBA" id="ARBA00022490"/>
    </source>
</evidence>
<dbReference type="GO" id="GO:0006542">
    <property type="term" value="P:glutamine biosynthetic process"/>
    <property type="evidence" value="ECO:0007669"/>
    <property type="project" value="InterPro"/>
</dbReference>
<dbReference type="GO" id="GO:0016020">
    <property type="term" value="C:membrane"/>
    <property type="evidence" value="ECO:0007669"/>
    <property type="project" value="TreeGrafter"/>
</dbReference>
<evidence type="ECO:0000256" key="13">
    <source>
        <dbReference type="PIRSR" id="PIRSR604809-2"/>
    </source>
</evidence>
<dbReference type="EMBL" id="CP036349">
    <property type="protein sequence ID" value="QDV75742.1"/>
    <property type="molecule type" value="Genomic_DNA"/>
</dbReference>
<dbReference type="Proteomes" id="UP000316426">
    <property type="component" value="Chromosome"/>
</dbReference>
<evidence type="ECO:0000256" key="10">
    <source>
        <dbReference type="ARBA" id="ARBA00022840"/>
    </source>
</evidence>
<dbReference type="InterPro" id="IPR036651">
    <property type="entry name" value="Gln_synt_N_sf"/>
</dbReference>
<feature type="binding site" evidence="14">
    <location>
        <position position="172"/>
    </location>
    <ligand>
        <name>Mg(2+)</name>
        <dbReference type="ChEBI" id="CHEBI:18420"/>
        <label>1</label>
    </ligand>
</feature>
<organism evidence="22 23">
    <name type="scientific">Botrimarina mediterranea</name>
    <dbReference type="NCBI Taxonomy" id="2528022"/>
    <lineage>
        <taxon>Bacteria</taxon>
        <taxon>Pseudomonadati</taxon>
        <taxon>Planctomycetota</taxon>
        <taxon>Planctomycetia</taxon>
        <taxon>Pirellulales</taxon>
        <taxon>Lacipirellulaceae</taxon>
        <taxon>Botrimarina</taxon>
    </lineage>
</organism>
<dbReference type="KEGG" id="bmei:Spa11_39630"/>
<evidence type="ECO:0000256" key="15">
    <source>
        <dbReference type="PIRSR" id="PIRSR604809-50"/>
    </source>
</evidence>
<dbReference type="InterPro" id="IPR004809">
    <property type="entry name" value="Gln_synth_I"/>
</dbReference>
<dbReference type="PROSITE" id="PS51986">
    <property type="entry name" value="GS_BETA_GRASP"/>
    <property type="match status" value="1"/>
</dbReference>
<keyword evidence="23" id="KW-1185">Reference proteome</keyword>
<evidence type="ECO:0000256" key="18">
    <source>
        <dbReference type="RuleBase" id="RU000387"/>
    </source>
</evidence>
<evidence type="ECO:0000256" key="19">
    <source>
        <dbReference type="RuleBase" id="RU004356"/>
    </source>
</evidence>
<feature type="binding site" evidence="12">
    <location>
        <position position="402"/>
    </location>
    <ligand>
        <name>L-glutamate</name>
        <dbReference type="ChEBI" id="CHEBI:29985"/>
    </ligand>
</feature>
<evidence type="ECO:0000256" key="6">
    <source>
        <dbReference type="ARBA" id="ARBA00022553"/>
    </source>
</evidence>
<feature type="binding site" evidence="12">
    <location>
        <position position="381"/>
    </location>
    <ligand>
        <name>L-glutamate</name>
        <dbReference type="ChEBI" id="CHEBI:29985"/>
    </ligand>
</feature>
<feature type="binding site" evidence="13">
    <location>
        <position position="249"/>
    </location>
    <ligand>
        <name>ATP</name>
        <dbReference type="ChEBI" id="CHEBI:30616"/>
    </ligand>
</feature>
<dbReference type="PROSITE" id="PS00181">
    <property type="entry name" value="GLNA_ATP"/>
    <property type="match status" value="1"/>
</dbReference>
<evidence type="ECO:0000256" key="7">
    <source>
        <dbReference type="ARBA" id="ARBA00022598"/>
    </source>
</evidence>
<evidence type="ECO:0000259" key="20">
    <source>
        <dbReference type="PROSITE" id="PS51986"/>
    </source>
</evidence>
<evidence type="ECO:0000256" key="16">
    <source>
        <dbReference type="PROSITE-ProRule" id="PRU01330"/>
    </source>
</evidence>
<evidence type="ECO:0000256" key="9">
    <source>
        <dbReference type="ARBA" id="ARBA00022741"/>
    </source>
</evidence>
<dbReference type="SUPFAM" id="SSF55931">
    <property type="entry name" value="Glutamine synthetase/guanido kinase"/>
    <property type="match status" value="1"/>
</dbReference>
<feature type="binding site" evidence="13">
    <location>
        <position position="395"/>
    </location>
    <ligand>
        <name>ATP</name>
        <dbReference type="ChEBI" id="CHEBI:30616"/>
    </ligand>
</feature>
<feature type="binding site" evidence="12">
    <location>
        <begin position="306"/>
        <end position="307"/>
    </location>
    <ligand>
        <name>L-glutamate</name>
        <dbReference type="ChEBI" id="CHEBI:29985"/>
    </ligand>
</feature>
<dbReference type="InterPro" id="IPR027302">
    <property type="entry name" value="Gln_synth_N_conserv_site"/>
</dbReference>
<feature type="binding site" evidence="14">
    <location>
        <position position="262"/>
    </location>
    <ligand>
        <name>Mg(2+)</name>
        <dbReference type="ChEBI" id="CHEBI:18420"/>
        <label>1</label>
    </ligand>
</feature>
<feature type="binding site" evidence="13">
    <location>
        <position position="381"/>
    </location>
    <ligand>
        <name>ATP</name>
        <dbReference type="ChEBI" id="CHEBI:30616"/>
    </ligand>
</feature>
<dbReference type="InterPro" id="IPR008147">
    <property type="entry name" value="Gln_synt_N"/>
</dbReference>
<keyword evidence="9 13" id="KW-0547">Nucleotide-binding</keyword>
<dbReference type="GO" id="GO:0004356">
    <property type="term" value="F:glutamine synthetase activity"/>
    <property type="evidence" value="ECO:0007669"/>
    <property type="project" value="UniProtKB-EC"/>
</dbReference>
<dbReference type="GO" id="GO:0005737">
    <property type="term" value="C:cytoplasm"/>
    <property type="evidence" value="ECO:0007669"/>
    <property type="project" value="UniProtKB-SubCell"/>
</dbReference>
<accession>A0A518KD76</accession>
<evidence type="ECO:0000256" key="8">
    <source>
        <dbReference type="ARBA" id="ARBA00022723"/>
    </source>
</evidence>
<dbReference type="Pfam" id="PF00120">
    <property type="entry name" value="Gln-synt_C"/>
    <property type="match status" value="1"/>
</dbReference>
<dbReference type="PROSITE" id="PS00182">
    <property type="entry name" value="GLNA_ADENYLATION"/>
    <property type="match status" value="1"/>
</dbReference>
<keyword evidence="6 15" id="KW-0597">Phosphoprotein</keyword>
<protein>
    <recommendedName>
        <fullName evidence="4 19">Glutamine synthetase</fullName>
        <ecNumber evidence="19">6.3.1.2</ecNumber>
    </recommendedName>
</protein>
<feature type="binding site" evidence="14">
    <location>
        <position position="311"/>
    </location>
    <ligand>
        <name>Mg(2+)</name>
        <dbReference type="ChEBI" id="CHEBI:18420"/>
        <label>1</label>
    </ligand>
</feature>
<proteinExistence type="inferred from homology"/>
<dbReference type="AlphaFoldDB" id="A0A518KD76"/>
<sequence length="512" mass="57841">MTTTPAAQRVEPRFDLLVYRFSRDGSGKSHSRPFDPLHLGTKMTPQEVLAMIREKDIKAVDLRFMDFPGIWQHFTIPAGKLDEGTFEDGLGFDGSSIRGWQAINESDMLLMPVPETTFVDPFTELPTIVMICNIQDPITREDYTRDPRNVARKTVNYLKSTGIADTVYIGPEAEFFIFDDVRYDHTPSQGFYSIDSSEAEWNRGADERPNLGHKLRHKEGYFPCPPADQLMDIRNEMMQLMIDSGIDIEAQHHEVATAGQCEIDMRFDELVRMGDQVCLYKYIIKNVAFQHNKTATFMPKPLFGDNGSGMHTHISFWKGENPIFAGSGYAGLSDEALFAIGGILKHAPAILAFSNPTTNSYKRLVPGYEAPVNLAYSQRNRSAACRIPMYSPSPKAKRIEFRCPDPSANPYLTFSAITMAAIDGIQNKIHPGEPLDKNIYDLEPEELAQVPKAPGSLADALDALEKDHEFLLRGDVFTEDVISTWINYKRKNEVEAINLRPHPYEFCLYYDV</sequence>
<dbReference type="InterPro" id="IPR001637">
    <property type="entry name" value="Gln_synth_I_adenylation_site"/>
</dbReference>
<dbReference type="InterPro" id="IPR027303">
    <property type="entry name" value="Gln_synth_gly_rich_site"/>
</dbReference>
<dbReference type="Gene3D" id="3.30.590.10">
    <property type="entry name" value="Glutamine synthetase/guanido kinase, catalytic domain"/>
    <property type="match status" value="1"/>
</dbReference>
<feature type="modified residue" description="O-AMP-tyrosine" evidence="15">
    <location>
        <position position="440"/>
    </location>
</feature>
<evidence type="ECO:0000313" key="22">
    <source>
        <dbReference type="EMBL" id="QDV75742.1"/>
    </source>
</evidence>
<keyword evidence="11 14" id="KW-0460">Magnesium</keyword>
<dbReference type="Pfam" id="PF03951">
    <property type="entry name" value="Gln-synt_N"/>
    <property type="match status" value="1"/>
</dbReference>
<feature type="binding site" evidence="13">
    <location>
        <begin position="313"/>
        <end position="315"/>
    </location>
    <ligand>
        <name>ATP</name>
        <dbReference type="ChEBI" id="CHEBI:30616"/>
    </ligand>
</feature>
<feature type="binding site" evidence="12">
    <location>
        <position position="369"/>
    </location>
    <ligand>
        <name>L-glutamate</name>
        <dbReference type="ChEBI" id="CHEBI:29985"/>
    </ligand>
</feature>
<evidence type="ECO:0000256" key="1">
    <source>
        <dbReference type="ARBA" id="ARBA00004496"/>
    </source>
</evidence>
<feature type="binding site" evidence="14">
    <location>
        <position position="174"/>
    </location>
    <ligand>
        <name>Mg(2+)</name>
        <dbReference type="ChEBI" id="CHEBI:18420"/>
        <label>1</label>
    </ligand>
</feature>
<evidence type="ECO:0000256" key="14">
    <source>
        <dbReference type="PIRSR" id="PIRSR604809-3"/>
    </source>
</evidence>
<evidence type="ECO:0000256" key="2">
    <source>
        <dbReference type="ARBA" id="ARBA00009897"/>
    </source>
</evidence>
<dbReference type="SUPFAM" id="SSF54368">
    <property type="entry name" value="Glutamine synthetase, N-terminal domain"/>
    <property type="match status" value="1"/>
</dbReference>
<dbReference type="FunFam" id="3.30.590.10:FF:000001">
    <property type="entry name" value="Glutamine synthetase"/>
    <property type="match status" value="1"/>
</dbReference>
<evidence type="ECO:0000256" key="17">
    <source>
        <dbReference type="RuleBase" id="RU000384"/>
    </source>
</evidence>
<comment type="similarity">
    <text evidence="2 16 17">Belongs to the glutamine synthetase family.</text>
</comment>
<evidence type="ECO:0000256" key="12">
    <source>
        <dbReference type="PIRSR" id="PIRSR604809-1"/>
    </source>
</evidence>
<comment type="catalytic activity">
    <reaction evidence="19">
        <text>L-glutamate + NH4(+) + ATP = L-glutamine + ADP + phosphate + H(+)</text>
        <dbReference type="Rhea" id="RHEA:16169"/>
        <dbReference type="ChEBI" id="CHEBI:15378"/>
        <dbReference type="ChEBI" id="CHEBI:28938"/>
        <dbReference type="ChEBI" id="CHEBI:29985"/>
        <dbReference type="ChEBI" id="CHEBI:30616"/>
        <dbReference type="ChEBI" id="CHEBI:43474"/>
        <dbReference type="ChEBI" id="CHEBI:58359"/>
        <dbReference type="ChEBI" id="CHEBI:456216"/>
        <dbReference type="EC" id="6.3.1.2"/>
    </reaction>
</comment>
<comment type="subunit">
    <text evidence="3 18">Oligomer of 12 subunits arranged in the form of two hexagons.</text>
</comment>
<dbReference type="InterPro" id="IPR008146">
    <property type="entry name" value="Gln_synth_cat_dom"/>
</dbReference>
<keyword evidence="7 19" id="KW-0436">Ligase</keyword>